<dbReference type="EMBL" id="BK016120">
    <property type="protein sequence ID" value="DAF96718.1"/>
    <property type="molecule type" value="Genomic_DNA"/>
</dbReference>
<protein>
    <submittedName>
        <fullName evidence="1">Uncharacterized protein</fullName>
    </submittedName>
</protein>
<name>A0A8S5UQR3_9CAUD</name>
<organism evidence="1">
    <name type="scientific">Siphoviridae sp. ctfrT39</name>
    <dbReference type="NCBI Taxonomy" id="2825598"/>
    <lineage>
        <taxon>Viruses</taxon>
        <taxon>Duplodnaviria</taxon>
        <taxon>Heunggongvirae</taxon>
        <taxon>Uroviricota</taxon>
        <taxon>Caudoviricetes</taxon>
    </lineage>
</organism>
<proteinExistence type="predicted"/>
<reference evidence="1" key="1">
    <citation type="journal article" date="2021" name="Proc. Natl. Acad. Sci. U.S.A.">
        <title>A Catalog of Tens of Thousands of Viruses from Human Metagenomes Reveals Hidden Associations with Chronic Diseases.</title>
        <authorList>
            <person name="Tisza M.J."/>
            <person name="Buck C.B."/>
        </authorList>
    </citation>
    <scope>NUCLEOTIDE SEQUENCE</scope>
    <source>
        <strain evidence="1">CtfrT39</strain>
    </source>
</reference>
<sequence>MVLYEYYRTCKKLEIMAEYMLDIYKIRRFANGQVTSEKVSKVLKESTVKHAKRVNKNVGYKYVGRYKDMYGNYYTQYERKDEKLSDSECEVYYKQIFTKLK</sequence>
<accession>A0A8S5UQR3</accession>
<evidence type="ECO:0000313" key="1">
    <source>
        <dbReference type="EMBL" id="DAF96718.1"/>
    </source>
</evidence>